<protein>
    <submittedName>
        <fullName evidence="1">Uncharacterized protein</fullName>
    </submittedName>
</protein>
<reference evidence="1 2" key="2">
    <citation type="journal article" date="2022" name="Mol. Ecol. Resour.">
        <title>The genomes of chicory, endive, great burdock and yacon provide insights into Asteraceae paleo-polyploidization history and plant inulin production.</title>
        <authorList>
            <person name="Fan W."/>
            <person name="Wang S."/>
            <person name="Wang H."/>
            <person name="Wang A."/>
            <person name="Jiang F."/>
            <person name="Liu H."/>
            <person name="Zhao H."/>
            <person name="Xu D."/>
            <person name="Zhang Y."/>
        </authorList>
    </citation>
    <scope>NUCLEOTIDE SEQUENCE [LARGE SCALE GENOMIC DNA]</scope>
    <source>
        <strain evidence="2">cv. Punajuju</strain>
        <tissue evidence="1">Leaves</tissue>
    </source>
</reference>
<gene>
    <name evidence="1" type="ORF">L2E82_02257</name>
</gene>
<comment type="caution">
    <text evidence="1">The sequence shown here is derived from an EMBL/GenBank/DDBJ whole genome shotgun (WGS) entry which is preliminary data.</text>
</comment>
<dbReference type="EMBL" id="CM042009">
    <property type="protein sequence ID" value="KAI3789461.1"/>
    <property type="molecule type" value="Genomic_DNA"/>
</dbReference>
<evidence type="ECO:0000313" key="2">
    <source>
        <dbReference type="Proteomes" id="UP001055811"/>
    </source>
</evidence>
<keyword evidence="2" id="KW-1185">Reference proteome</keyword>
<proteinExistence type="predicted"/>
<evidence type="ECO:0000313" key="1">
    <source>
        <dbReference type="EMBL" id="KAI3789461.1"/>
    </source>
</evidence>
<accession>A0ACB9H2F9</accession>
<reference evidence="2" key="1">
    <citation type="journal article" date="2022" name="Mol. Ecol. Resour.">
        <title>The genomes of chicory, endive, great burdock and yacon provide insights into Asteraceae palaeo-polyploidization history and plant inulin production.</title>
        <authorList>
            <person name="Fan W."/>
            <person name="Wang S."/>
            <person name="Wang H."/>
            <person name="Wang A."/>
            <person name="Jiang F."/>
            <person name="Liu H."/>
            <person name="Zhao H."/>
            <person name="Xu D."/>
            <person name="Zhang Y."/>
        </authorList>
    </citation>
    <scope>NUCLEOTIDE SEQUENCE [LARGE SCALE GENOMIC DNA]</scope>
    <source>
        <strain evidence="2">cv. Punajuju</strain>
    </source>
</reference>
<dbReference type="Proteomes" id="UP001055811">
    <property type="component" value="Linkage Group LG01"/>
</dbReference>
<sequence length="443" mass="49976">MDVRRSVFDRIGPSGRNGGKVSDETLNVKVSHNIFITNFPSHFSVRELRNTCEKYGAVNDVFIPKKLSKAGKHFAFVRFVKNGDVQNLVNNLNSIWIGKIKLFAKVARFDRNVGYANRQNVSPNNFAYWKNVGPIVRNNGVRNYADVLRGASQTVVQEKEGGSKPVIVLDQECVNDQSNLFTLVACVKQFGSIPNIQSICSNEGFDGLQFKYLGGFWIAITFKSLHACDSFKSHQGIASWFVEVKNWSDDFEVKERVVWIDVEGIPLLLWTTNTFVRVARQWGDLVYFEDANGTNRYSVRMCVKTILTNLISESCKVVFEGKVTEIRAKEITGWVPDFVVKDYVLNEKEDAEGEDDVFINKDGDNFTKDGRSEDDDGESVHVPDSFDNDNREGVKNPLDEDPFGLDDLIRKDGVVNNCCSKEMANDSSFPPALRHAFHSGHRV</sequence>
<organism evidence="1 2">
    <name type="scientific">Cichorium intybus</name>
    <name type="common">Chicory</name>
    <dbReference type="NCBI Taxonomy" id="13427"/>
    <lineage>
        <taxon>Eukaryota</taxon>
        <taxon>Viridiplantae</taxon>
        <taxon>Streptophyta</taxon>
        <taxon>Embryophyta</taxon>
        <taxon>Tracheophyta</taxon>
        <taxon>Spermatophyta</taxon>
        <taxon>Magnoliopsida</taxon>
        <taxon>eudicotyledons</taxon>
        <taxon>Gunneridae</taxon>
        <taxon>Pentapetalae</taxon>
        <taxon>asterids</taxon>
        <taxon>campanulids</taxon>
        <taxon>Asterales</taxon>
        <taxon>Asteraceae</taxon>
        <taxon>Cichorioideae</taxon>
        <taxon>Cichorieae</taxon>
        <taxon>Cichoriinae</taxon>
        <taxon>Cichorium</taxon>
    </lineage>
</organism>
<name>A0ACB9H2F9_CICIN</name>